<evidence type="ECO:0000313" key="3">
    <source>
        <dbReference type="Proteomes" id="UP000023152"/>
    </source>
</evidence>
<evidence type="ECO:0000313" key="2">
    <source>
        <dbReference type="EMBL" id="ETO14492.1"/>
    </source>
</evidence>
<reference evidence="2 3" key="1">
    <citation type="journal article" date="2013" name="Curr. Biol.">
        <title>The Genome of the Foraminiferan Reticulomyxa filosa.</title>
        <authorList>
            <person name="Glockner G."/>
            <person name="Hulsmann N."/>
            <person name="Schleicher M."/>
            <person name="Noegel A.A."/>
            <person name="Eichinger L."/>
            <person name="Gallinger C."/>
            <person name="Pawlowski J."/>
            <person name="Sierra R."/>
            <person name="Euteneuer U."/>
            <person name="Pillet L."/>
            <person name="Moustafa A."/>
            <person name="Platzer M."/>
            <person name="Groth M."/>
            <person name="Szafranski K."/>
            <person name="Schliwa M."/>
        </authorList>
    </citation>
    <scope>NUCLEOTIDE SEQUENCE [LARGE SCALE GENOMIC DNA]</scope>
</reference>
<feature type="compositionally biased region" description="Low complexity" evidence="1">
    <location>
        <begin position="89"/>
        <end position="141"/>
    </location>
</feature>
<protein>
    <submittedName>
        <fullName evidence="2">Uncharacterized protein</fullName>
    </submittedName>
</protein>
<keyword evidence="3" id="KW-1185">Reference proteome</keyword>
<gene>
    <name evidence="2" type="ORF">RFI_22879</name>
</gene>
<evidence type="ECO:0000256" key="1">
    <source>
        <dbReference type="SAM" id="MobiDB-lite"/>
    </source>
</evidence>
<proteinExistence type="predicted"/>
<dbReference type="Gene3D" id="1.10.3970.10">
    <property type="entry name" value="BSD domain"/>
    <property type="match status" value="1"/>
</dbReference>
<dbReference type="OrthoDB" id="47923at2759"/>
<dbReference type="InterPro" id="IPR035925">
    <property type="entry name" value="BSD_dom_sf"/>
</dbReference>
<dbReference type="Proteomes" id="UP000023152">
    <property type="component" value="Unassembled WGS sequence"/>
</dbReference>
<dbReference type="AlphaFoldDB" id="X6MM30"/>
<sequence length="242" mass="27579">MWSWTSLNSIAEKAQQQLDAAAKNLKDLGAKANDIATKFIEEQKQEFKQLEQNSELQSRKKTRRSKAMKCGCPPWHINDENGSDHNENNDNAANDKNANDNNNNNSSNDNNSNSNNNNNNNNNNNDNVNNIDNNSNSNNSHANDKSLQEELKLRILKICEDEQNFLIEAPTSKSVFEFHIDTALPYANAALKQDPNLQKTRFLLVPKKNNGKLPFFFFFLPFLSLNHFHTSLSTNQKKKKDL</sequence>
<feature type="region of interest" description="Disordered" evidence="1">
    <location>
        <begin position="50"/>
        <end position="145"/>
    </location>
</feature>
<organism evidence="2 3">
    <name type="scientific">Reticulomyxa filosa</name>
    <dbReference type="NCBI Taxonomy" id="46433"/>
    <lineage>
        <taxon>Eukaryota</taxon>
        <taxon>Sar</taxon>
        <taxon>Rhizaria</taxon>
        <taxon>Retaria</taxon>
        <taxon>Foraminifera</taxon>
        <taxon>Monothalamids</taxon>
        <taxon>Reticulomyxidae</taxon>
        <taxon>Reticulomyxa</taxon>
    </lineage>
</organism>
<comment type="caution">
    <text evidence="2">The sequence shown here is derived from an EMBL/GenBank/DDBJ whole genome shotgun (WGS) entry which is preliminary data.</text>
</comment>
<name>X6MM30_RETFI</name>
<dbReference type="EMBL" id="ASPP01020005">
    <property type="protein sequence ID" value="ETO14492.1"/>
    <property type="molecule type" value="Genomic_DNA"/>
</dbReference>
<accession>X6MM30</accession>
<dbReference type="SUPFAM" id="SSF140383">
    <property type="entry name" value="BSD domain-like"/>
    <property type="match status" value="1"/>
</dbReference>
<feature type="compositionally biased region" description="Basic and acidic residues" evidence="1">
    <location>
        <begin position="77"/>
        <end position="88"/>
    </location>
</feature>